<proteinExistence type="predicted"/>
<sequence>MFRSPFGVLRDLRQTHVRLHDVKTSSLKRRLKSTQLPEVFPKGHDTRVGLVTDDGRHHHLATGLLGNVFGFSYRGKVDVASGFHEEMNDIPPN</sequence>
<dbReference type="EMBL" id="CAFBPM010000001">
    <property type="protein sequence ID" value="CAB5005725.1"/>
    <property type="molecule type" value="Genomic_DNA"/>
</dbReference>
<gene>
    <name evidence="1" type="ORF">UFOPK4112_00001</name>
</gene>
<protein>
    <submittedName>
        <fullName evidence="1">Unannotated protein</fullName>
    </submittedName>
</protein>
<organism evidence="1">
    <name type="scientific">freshwater metagenome</name>
    <dbReference type="NCBI Taxonomy" id="449393"/>
    <lineage>
        <taxon>unclassified sequences</taxon>
        <taxon>metagenomes</taxon>
        <taxon>ecological metagenomes</taxon>
    </lineage>
</organism>
<accession>A0A6J7PMN2</accession>
<dbReference type="AlphaFoldDB" id="A0A6J7PMN2"/>
<reference evidence="1" key="1">
    <citation type="submission" date="2020-05" db="EMBL/GenBank/DDBJ databases">
        <authorList>
            <person name="Chiriac C."/>
            <person name="Salcher M."/>
            <person name="Ghai R."/>
            <person name="Kavagutti S V."/>
        </authorList>
    </citation>
    <scope>NUCLEOTIDE SEQUENCE</scope>
</reference>
<name>A0A6J7PMN2_9ZZZZ</name>
<evidence type="ECO:0000313" key="1">
    <source>
        <dbReference type="EMBL" id="CAB5005725.1"/>
    </source>
</evidence>